<evidence type="ECO:0000256" key="1">
    <source>
        <dbReference type="SAM" id="MobiDB-lite"/>
    </source>
</evidence>
<sequence length="197" mass="21823">MLSMMPSQGRKGASPFANITTIADLIHCSPYFKVGNIGHKYIGRQTHVMEDDQEIGAYMFRRTVPSLHITPEMFVGWNRIIICTGTYGPPANLIKAFLDSGAKAVVCPTAEPQDVLMNEFGEYNVSGKGRFKIGGEDLEDEEPDFETEPEPLSATSDWDDHDLEKTADHSATVGVALKSCLASHRKLRYSCHLPYVN</sequence>
<accession>A0A6A2WT80</accession>
<protein>
    <submittedName>
        <fullName evidence="2">Uncharacterized protein</fullName>
    </submittedName>
</protein>
<organism evidence="2 3">
    <name type="scientific">Hibiscus syriacus</name>
    <name type="common">Rose of Sharon</name>
    <dbReference type="NCBI Taxonomy" id="106335"/>
    <lineage>
        <taxon>Eukaryota</taxon>
        <taxon>Viridiplantae</taxon>
        <taxon>Streptophyta</taxon>
        <taxon>Embryophyta</taxon>
        <taxon>Tracheophyta</taxon>
        <taxon>Spermatophyta</taxon>
        <taxon>Magnoliopsida</taxon>
        <taxon>eudicotyledons</taxon>
        <taxon>Gunneridae</taxon>
        <taxon>Pentapetalae</taxon>
        <taxon>rosids</taxon>
        <taxon>malvids</taxon>
        <taxon>Malvales</taxon>
        <taxon>Malvaceae</taxon>
        <taxon>Malvoideae</taxon>
        <taxon>Hibiscus</taxon>
    </lineage>
</organism>
<dbReference type="Proteomes" id="UP000436088">
    <property type="component" value="Unassembled WGS sequence"/>
</dbReference>
<evidence type="ECO:0000313" key="2">
    <source>
        <dbReference type="EMBL" id="KAE8664472.1"/>
    </source>
</evidence>
<feature type="compositionally biased region" description="Acidic residues" evidence="1">
    <location>
        <begin position="136"/>
        <end position="149"/>
    </location>
</feature>
<dbReference type="EMBL" id="VEPZ02001648">
    <property type="protein sequence ID" value="KAE8664472.1"/>
    <property type="molecule type" value="Genomic_DNA"/>
</dbReference>
<evidence type="ECO:0000313" key="3">
    <source>
        <dbReference type="Proteomes" id="UP000436088"/>
    </source>
</evidence>
<feature type="region of interest" description="Disordered" evidence="1">
    <location>
        <begin position="133"/>
        <end position="160"/>
    </location>
</feature>
<name>A0A6A2WT80_HIBSY</name>
<proteinExistence type="predicted"/>
<dbReference type="AlphaFoldDB" id="A0A6A2WT80"/>
<keyword evidence="3" id="KW-1185">Reference proteome</keyword>
<reference evidence="2" key="1">
    <citation type="submission" date="2019-09" db="EMBL/GenBank/DDBJ databases">
        <title>Draft genome information of white flower Hibiscus syriacus.</title>
        <authorList>
            <person name="Kim Y.-M."/>
        </authorList>
    </citation>
    <scope>NUCLEOTIDE SEQUENCE [LARGE SCALE GENOMIC DNA]</scope>
    <source>
        <strain evidence="2">YM2019G1</strain>
    </source>
</reference>
<comment type="caution">
    <text evidence="2">The sequence shown here is derived from an EMBL/GenBank/DDBJ whole genome shotgun (WGS) entry which is preliminary data.</text>
</comment>
<gene>
    <name evidence="2" type="ORF">F3Y22_tig00112762pilonHSYRG00054</name>
</gene>